<dbReference type="Pfam" id="PF15925">
    <property type="entry name" value="SOSSC"/>
    <property type="match status" value="1"/>
</dbReference>
<dbReference type="CDD" id="cd02440">
    <property type="entry name" value="AdoMet_MTases"/>
    <property type="match status" value="1"/>
</dbReference>
<sequence>MAFPQSNVQRELTRNKILEELQIQKKQLLLKQGATPTINSSPLTVSTQVVPNAEGGHSMNSHQQRAALQTAHAQSMGYFISQDSLFGNLILPVLPRFDQKKIEERLQCVTGFDKPKAKLEQYITPPHLGSHILYTIQSQFGDLDGKLVADLGCGCGALSIGAAVLSASLVVSFEIDEDALQIFQSNIEDHELTNIDIVQCNVLTIPSRFYKKFDTVLMNPPFGTKNNEGLDMKFLEVALNLSNNVVYSLHKTSTRNHVIKHANALGAKAEVLAELRYDLPATYKFHKKISVDIEVDFYRFTV</sequence>
<evidence type="ECO:0000313" key="5">
    <source>
        <dbReference type="Proteomes" id="UP001566132"/>
    </source>
</evidence>
<evidence type="ECO:0000256" key="2">
    <source>
        <dbReference type="ARBA" id="ARBA00041374"/>
    </source>
</evidence>
<dbReference type="Pfam" id="PF05175">
    <property type="entry name" value="MTS"/>
    <property type="match status" value="1"/>
</dbReference>
<dbReference type="Proteomes" id="UP001566132">
    <property type="component" value="Unassembled WGS sequence"/>
</dbReference>
<organism evidence="4 5">
    <name type="scientific">Hypothenemus hampei</name>
    <name type="common">Coffee berry borer</name>
    <dbReference type="NCBI Taxonomy" id="57062"/>
    <lineage>
        <taxon>Eukaryota</taxon>
        <taxon>Metazoa</taxon>
        <taxon>Ecdysozoa</taxon>
        <taxon>Arthropoda</taxon>
        <taxon>Hexapoda</taxon>
        <taxon>Insecta</taxon>
        <taxon>Pterygota</taxon>
        <taxon>Neoptera</taxon>
        <taxon>Endopterygota</taxon>
        <taxon>Coleoptera</taxon>
        <taxon>Polyphaga</taxon>
        <taxon>Cucujiformia</taxon>
        <taxon>Curculionidae</taxon>
        <taxon>Scolytinae</taxon>
        <taxon>Hypothenemus</taxon>
    </lineage>
</organism>
<protein>
    <recommendedName>
        <fullName evidence="2">Methyltransferase-like protein 5</fullName>
    </recommendedName>
</protein>
<evidence type="ECO:0000313" key="4">
    <source>
        <dbReference type="EMBL" id="KAL1490724.1"/>
    </source>
</evidence>
<dbReference type="Gene3D" id="3.40.50.150">
    <property type="entry name" value="Vaccinia Virus protein VP39"/>
    <property type="match status" value="1"/>
</dbReference>
<dbReference type="InterPro" id="IPR051720">
    <property type="entry name" value="rRNA_MeTrfase/Polyamine_Synth"/>
</dbReference>
<dbReference type="SUPFAM" id="SSF53335">
    <property type="entry name" value="S-adenosyl-L-methionine-dependent methyltransferases"/>
    <property type="match status" value="1"/>
</dbReference>
<accession>A0ABD1E7Y9</accession>
<feature type="domain" description="Methyltransferase small" evidence="3">
    <location>
        <begin position="144"/>
        <end position="237"/>
    </location>
</feature>
<evidence type="ECO:0000256" key="1">
    <source>
        <dbReference type="ARBA" id="ARBA00009741"/>
    </source>
</evidence>
<proteinExistence type="inferred from homology"/>
<dbReference type="PANTHER" id="PTHR23290">
    <property type="entry name" value="RRNA N6-ADENOSINE-METHYLTRANSFERASE METTL5"/>
    <property type="match status" value="1"/>
</dbReference>
<dbReference type="EMBL" id="JBDJPC010000010">
    <property type="protein sequence ID" value="KAL1490724.1"/>
    <property type="molecule type" value="Genomic_DNA"/>
</dbReference>
<evidence type="ECO:0000259" key="3">
    <source>
        <dbReference type="Pfam" id="PF05175"/>
    </source>
</evidence>
<dbReference type="InterPro" id="IPR031821">
    <property type="entry name" value="SOSSC"/>
</dbReference>
<comment type="similarity">
    <text evidence="1">Belongs to the methyltransferase superfamily. PrmA family.</text>
</comment>
<comment type="caution">
    <text evidence="4">The sequence shown here is derived from an EMBL/GenBank/DDBJ whole genome shotgun (WGS) entry which is preliminary data.</text>
</comment>
<dbReference type="PROSITE" id="PS00092">
    <property type="entry name" value="N6_MTASE"/>
    <property type="match status" value="1"/>
</dbReference>
<dbReference type="PANTHER" id="PTHR23290:SF0">
    <property type="entry name" value="RRNA N6-ADENOSINE-METHYLTRANSFERASE METTL5"/>
    <property type="match status" value="1"/>
</dbReference>
<dbReference type="InterPro" id="IPR007848">
    <property type="entry name" value="Small_mtfrase_dom"/>
</dbReference>
<name>A0ABD1E7Y9_HYPHA</name>
<dbReference type="InterPro" id="IPR029063">
    <property type="entry name" value="SAM-dependent_MTases_sf"/>
</dbReference>
<gene>
    <name evidence="4" type="ORF">ABEB36_013373</name>
</gene>
<dbReference type="InterPro" id="IPR002052">
    <property type="entry name" value="DNA_methylase_N6_adenine_CS"/>
</dbReference>
<keyword evidence="5" id="KW-1185">Reference proteome</keyword>
<dbReference type="AlphaFoldDB" id="A0ABD1E7Y9"/>
<reference evidence="4 5" key="1">
    <citation type="submission" date="2024-05" db="EMBL/GenBank/DDBJ databases">
        <title>Genetic variation in Jamaican populations of the coffee berry borer (Hypothenemus hampei).</title>
        <authorList>
            <person name="Errbii M."/>
            <person name="Myrie A."/>
        </authorList>
    </citation>
    <scope>NUCLEOTIDE SEQUENCE [LARGE SCALE GENOMIC DNA]</scope>
    <source>
        <strain evidence="4">JA-Hopewell-2020-01-JO</strain>
        <tissue evidence="4">Whole body</tissue>
    </source>
</reference>
<dbReference type="GO" id="GO:0008757">
    <property type="term" value="F:S-adenosylmethionine-dependent methyltransferase activity"/>
    <property type="evidence" value="ECO:0007669"/>
    <property type="project" value="UniProtKB-ARBA"/>
</dbReference>